<protein>
    <submittedName>
        <fullName evidence="1">Uncharacterized protein</fullName>
    </submittedName>
</protein>
<dbReference type="AlphaFoldDB" id="A0A0A9C097"/>
<reference evidence="1" key="1">
    <citation type="submission" date="2014-09" db="EMBL/GenBank/DDBJ databases">
        <authorList>
            <person name="Magalhaes I.L.F."/>
            <person name="Oliveira U."/>
            <person name="Santos F.R."/>
            <person name="Vidigal T.H.D.A."/>
            <person name="Brescovit A.D."/>
            <person name="Santos A.J."/>
        </authorList>
    </citation>
    <scope>NUCLEOTIDE SEQUENCE</scope>
    <source>
        <tissue evidence="1">Shoot tissue taken approximately 20 cm above the soil surface</tissue>
    </source>
</reference>
<sequence length="42" mass="4770">MCRWGQWWLWMQRVFRPSASSGSEAGGGVEGAQVEIMRQASR</sequence>
<evidence type="ECO:0000313" key="1">
    <source>
        <dbReference type="EMBL" id="JAD64947.1"/>
    </source>
</evidence>
<accession>A0A0A9C097</accession>
<name>A0A0A9C097_ARUDO</name>
<reference evidence="1" key="2">
    <citation type="journal article" date="2015" name="Data Brief">
        <title>Shoot transcriptome of the giant reed, Arundo donax.</title>
        <authorList>
            <person name="Barrero R.A."/>
            <person name="Guerrero F.D."/>
            <person name="Moolhuijzen P."/>
            <person name="Goolsby J.A."/>
            <person name="Tidwell J."/>
            <person name="Bellgard S.E."/>
            <person name="Bellgard M.I."/>
        </authorList>
    </citation>
    <scope>NUCLEOTIDE SEQUENCE</scope>
    <source>
        <tissue evidence="1">Shoot tissue taken approximately 20 cm above the soil surface</tissue>
    </source>
</reference>
<proteinExistence type="predicted"/>
<organism evidence="1">
    <name type="scientific">Arundo donax</name>
    <name type="common">Giant reed</name>
    <name type="synonym">Donax arundinaceus</name>
    <dbReference type="NCBI Taxonomy" id="35708"/>
    <lineage>
        <taxon>Eukaryota</taxon>
        <taxon>Viridiplantae</taxon>
        <taxon>Streptophyta</taxon>
        <taxon>Embryophyta</taxon>
        <taxon>Tracheophyta</taxon>
        <taxon>Spermatophyta</taxon>
        <taxon>Magnoliopsida</taxon>
        <taxon>Liliopsida</taxon>
        <taxon>Poales</taxon>
        <taxon>Poaceae</taxon>
        <taxon>PACMAD clade</taxon>
        <taxon>Arundinoideae</taxon>
        <taxon>Arundineae</taxon>
        <taxon>Arundo</taxon>
    </lineage>
</organism>
<dbReference type="EMBL" id="GBRH01232948">
    <property type="protein sequence ID" value="JAD64947.1"/>
    <property type="molecule type" value="Transcribed_RNA"/>
</dbReference>